<evidence type="ECO:0000313" key="2">
    <source>
        <dbReference type="EMBL" id="MBV7378842.1"/>
    </source>
</evidence>
<evidence type="ECO:0000256" key="1">
    <source>
        <dbReference type="SAM" id="SignalP"/>
    </source>
</evidence>
<reference evidence="2 3" key="1">
    <citation type="submission" date="2021-05" db="EMBL/GenBank/DDBJ databases">
        <title>Culturable bacteria isolated from Daya Bay.</title>
        <authorList>
            <person name="Zheng W."/>
            <person name="Yu S."/>
            <person name="Huang Y."/>
        </authorList>
    </citation>
    <scope>NUCLEOTIDE SEQUENCE [LARGE SCALE GENOMIC DNA]</scope>
    <source>
        <strain evidence="2 3">DP4N28-5</strain>
    </source>
</reference>
<evidence type="ECO:0000313" key="3">
    <source>
        <dbReference type="Proteomes" id="UP000756530"/>
    </source>
</evidence>
<protein>
    <recommendedName>
        <fullName evidence="4">Nickel/cobalt transporter regulator</fullName>
    </recommendedName>
</protein>
<keyword evidence="3" id="KW-1185">Reference proteome</keyword>
<name>A0ABS6T3D0_9RHOB</name>
<feature type="signal peptide" evidence="1">
    <location>
        <begin position="1"/>
        <end position="18"/>
    </location>
</feature>
<feature type="chain" id="PRO_5046504238" description="Nickel/cobalt transporter regulator" evidence="1">
    <location>
        <begin position="19"/>
        <end position="109"/>
    </location>
</feature>
<organism evidence="2 3">
    <name type="scientific">Maritimibacter dapengensis</name>
    <dbReference type="NCBI Taxonomy" id="2836868"/>
    <lineage>
        <taxon>Bacteria</taxon>
        <taxon>Pseudomonadati</taxon>
        <taxon>Pseudomonadota</taxon>
        <taxon>Alphaproteobacteria</taxon>
        <taxon>Rhodobacterales</taxon>
        <taxon>Roseobacteraceae</taxon>
        <taxon>Maritimibacter</taxon>
    </lineage>
</organism>
<keyword evidence="1" id="KW-0732">Signal</keyword>
<comment type="caution">
    <text evidence="2">The sequence shown here is derived from an EMBL/GenBank/DDBJ whole genome shotgun (WGS) entry which is preliminary data.</text>
</comment>
<gene>
    <name evidence="2" type="ORF">KJP28_07870</name>
</gene>
<proteinExistence type="predicted"/>
<dbReference type="Proteomes" id="UP000756530">
    <property type="component" value="Unassembled WGS sequence"/>
</dbReference>
<accession>A0ABS6T3D0</accession>
<dbReference type="RefSeq" id="WP_218392017.1">
    <property type="nucleotide sequence ID" value="NZ_JAHUZE010000002.1"/>
</dbReference>
<evidence type="ECO:0008006" key="4">
    <source>
        <dbReference type="Google" id="ProtNLM"/>
    </source>
</evidence>
<dbReference type="EMBL" id="JAHUZE010000002">
    <property type="protein sequence ID" value="MBV7378842.1"/>
    <property type="molecule type" value="Genomic_DNA"/>
</dbReference>
<sequence length="109" mass="12043">MRKMTRPVILVAATLALAAPVAANPGKNNGVGWGVGGVPPGHQKKMQRYEERDVRVIREYVVVRDPGLYGLPTLPADQMYVRQNDEIYRIFRDTAVVVEAIGIVSDLLN</sequence>